<dbReference type="Pfam" id="PF06305">
    <property type="entry name" value="LapA_dom"/>
    <property type="match status" value="1"/>
</dbReference>
<name>A0A846Y725_9NOCA</name>
<sequence length="127" mass="14019">MSSEAVPENGPDRPGPVPHADPTYTDPIDTPRVDTPPSTARTRRNRPSRTRAGYTWVALVAAAIIGILLLIFIIQNLDTAPIHLFFWQIDLPLGVTMLLSVIAGALVMALAGGWRIMQLRREAKKRR</sequence>
<evidence type="ECO:0000313" key="9">
    <source>
        <dbReference type="Proteomes" id="UP000565711"/>
    </source>
</evidence>
<keyword evidence="4 6" id="KW-0472">Membrane</keyword>
<dbReference type="EMBL" id="JAAXOP010000018">
    <property type="protein sequence ID" value="NKY53511.1"/>
    <property type="molecule type" value="Genomic_DNA"/>
</dbReference>
<accession>A0A846Y725</accession>
<evidence type="ECO:0000313" key="8">
    <source>
        <dbReference type="EMBL" id="NKY53511.1"/>
    </source>
</evidence>
<keyword evidence="9" id="KW-1185">Reference proteome</keyword>
<organism evidence="8 9">
    <name type="scientific">Nocardia vermiculata</name>
    <dbReference type="NCBI Taxonomy" id="257274"/>
    <lineage>
        <taxon>Bacteria</taxon>
        <taxon>Bacillati</taxon>
        <taxon>Actinomycetota</taxon>
        <taxon>Actinomycetes</taxon>
        <taxon>Mycobacteriales</taxon>
        <taxon>Nocardiaceae</taxon>
        <taxon>Nocardia</taxon>
    </lineage>
</organism>
<evidence type="ECO:0000259" key="7">
    <source>
        <dbReference type="Pfam" id="PF06305"/>
    </source>
</evidence>
<evidence type="ECO:0000256" key="1">
    <source>
        <dbReference type="ARBA" id="ARBA00022475"/>
    </source>
</evidence>
<feature type="transmembrane region" description="Helical" evidence="6">
    <location>
        <begin position="94"/>
        <end position="117"/>
    </location>
</feature>
<feature type="region of interest" description="Disordered" evidence="5">
    <location>
        <begin position="1"/>
        <end position="49"/>
    </location>
</feature>
<evidence type="ECO:0000256" key="4">
    <source>
        <dbReference type="ARBA" id="ARBA00023136"/>
    </source>
</evidence>
<keyword evidence="1" id="KW-1003">Cell membrane</keyword>
<dbReference type="RefSeq" id="WP_067876517.1">
    <property type="nucleotide sequence ID" value="NZ_JAAXOP010000018.1"/>
</dbReference>
<proteinExistence type="predicted"/>
<protein>
    <submittedName>
        <fullName evidence="8">DUF1049 domain-containing protein</fullName>
    </submittedName>
</protein>
<evidence type="ECO:0000256" key="2">
    <source>
        <dbReference type="ARBA" id="ARBA00022692"/>
    </source>
</evidence>
<dbReference type="Proteomes" id="UP000565711">
    <property type="component" value="Unassembled WGS sequence"/>
</dbReference>
<feature type="domain" description="Lipopolysaccharide assembly protein A" evidence="7">
    <location>
        <begin position="75"/>
        <end position="126"/>
    </location>
</feature>
<reference evidence="8 9" key="1">
    <citation type="submission" date="2020-04" db="EMBL/GenBank/DDBJ databases">
        <title>MicrobeNet Type strains.</title>
        <authorList>
            <person name="Nicholson A.C."/>
        </authorList>
    </citation>
    <scope>NUCLEOTIDE SEQUENCE [LARGE SCALE GENOMIC DNA]</scope>
    <source>
        <strain evidence="8 9">JCM 12354</strain>
    </source>
</reference>
<feature type="transmembrane region" description="Helical" evidence="6">
    <location>
        <begin position="53"/>
        <end position="74"/>
    </location>
</feature>
<dbReference type="InterPro" id="IPR010445">
    <property type="entry name" value="LapA_dom"/>
</dbReference>
<comment type="caution">
    <text evidence="8">The sequence shown here is derived from an EMBL/GenBank/DDBJ whole genome shotgun (WGS) entry which is preliminary data.</text>
</comment>
<evidence type="ECO:0000256" key="5">
    <source>
        <dbReference type="SAM" id="MobiDB-lite"/>
    </source>
</evidence>
<gene>
    <name evidence="8" type="ORF">HGA08_25265</name>
</gene>
<evidence type="ECO:0000256" key="6">
    <source>
        <dbReference type="SAM" id="Phobius"/>
    </source>
</evidence>
<evidence type="ECO:0000256" key="3">
    <source>
        <dbReference type="ARBA" id="ARBA00022989"/>
    </source>
</evidence>
<dbReference type="GO" id="GO:0005886">
    <property type="term" value="C:plasma membrane"/>
    <property type="evidence" value="ECO:0007669"/>
    <property type="project" value="InterPro"/>
</dbReference>
<keyword evidence="3 6" id="KW-1133">Transmembrane helix</keyword>
<keyword evidence="2 6" id="KW-0812">Transmembrane</keyword>
<dbReference type="AlphaFoldDB" id="A0A846Y725"/>